<accession>A0ABV0B094</accession>
<evidence type="ECO:0000313" key="2">
    <source>
        <dbReference type="Proteomes" id="UP001447516"/>
    </source>
</evidence>
<proteinExistence type="predicted"/>
<evidence type="ECO:0008006" key="3">
    <source>
        <dbReference type="Google" id="ProtNLM"/>
    </source>
</evidence>
<dbReference type="RefSeq" id="WP_346229252.1">
    <property type="nucleotide sequence ID" value="NZ_JBDJAW010000032.1"/>
</dbReference>
<keyword evidence="2" id="KW-1185">Reference proteome</keyword>
<name>A0ABV0B094_9ACTN</name>
<protein>
    <recommendedName>
        <fullName evidence="3">Nucleotidyltransferase</fullName>
    </recommendedName>
</protein>
<dbReference type="EMBL" id="JBDJAW010000032">
    <property type="protein sequence ID" value="MEN3539355.1"/>
    <property type="molecule type" value="Genomic_DNA"/>
</dbReference>
<organism evidence="1 2">
    <name type="scientific">Microbispora maris</name>
    <dbReference type="NCBI Taxonomy" id="3144104"/>
    <lineage>
        <taxon>Bacteria</taxon>
        <taxon>Bacillati</taxon>
        <taxon>Actinomycetota</taxon>
        <taxon>Actinomycetes</taxon>
        <taxon>Streptosporangiales</taxon>
        <taxon>Streptosporangiaceae</taxon>
        <taxon>Microbispora</taxon>
    </lineage>
</organism>
<evidence type="ECO:0000313" key="1">
    <source>
        <dbReference type="EMBL" id="MEN3539355.1"/>
    </source>
</evidence>
<sequence length="340" mass="36680">MGHTADLLSSVRTQIDADDVPLKEARTRLQLVRDVAEGFPGSLRTYASGSLAHHTMNRPVTDGDGGLVLDRRCYPRLGPEGGNETPSEVAGELCALLGPAIREMYPKARCGTSKRGPKLWFNAPVNGQDPTVDLVVALTRRDGDGLWIPNLEKDRWEASHPEGHVALFNAGPASLRQTRRIVIRLLKAWNKQYSSPGMSSFHLSALAWEFIVSGLGVPTALHTVLDRAATRISRGYATPDPAGVSAPLKLLLGREIVASRLRKAADAVAEAIEHDTDEVAVQMALHKMFWKYIDDPTGGGLARTADLLRQRRPVPTTALGLGGAAALVVPTRAYGGRSLL</sequence>
<reference evidence="1 2" key="1">
    <citation type="submission" date="2024-05" db="EMBL/GenBank/DDBJ databases">
        <title>Microbispora sp.ZYX-F-249.</title>
        <authorList>
            <person name="Xie H."/>
        </authorList>
    </citation>
    <scope>NUCLEOTIDE SEQUENCE [LARGE SCALE GENOMIC DNA]</scope>
    <source>
        <strain evidence="1 2">ZYX-F-249</strain>
    </source>
</reference>
<comment type="caution">
    <text evidence="1">The sequence shown here is derived from an EMBL/GenBank/DDBJ whole genome shotgun (WGS) entry which is preliminary data.</text>
</comment>
<gene>
    <name evidence="1" type="ORF">AAH991_29885</name>
</gene>
<dbReference type="Proteomes" id="UP001447516">
    <property type="component" value="Unassembled WGS sequence"/>
</dbReference>